<dbReference type="Pfam" id="PF03717">
    <property type="entry name" value="PBP_dimer"/>
    <property type="match status" value="1"/>
</dbReference>
<dbReference type="Proteomes" id="UP000225548">
    <property type="component" value="Unassembled WGS sequence"/>
</dbReference>
<dbReference type="InterPro" id="IPR001460">
    <property type="entry name" value="PCN-bd_Tpept"/>
</dbReference>
<gene>
    <name evidence="6" type="ORF">ATL42_1345</name>
</gene>
<reference evidence="6 7" key="1">
    <citation type="submission" date="2017-10" db="EMBL/GenBank/DDBJ databases">
        <title>Sequencing the genomes of 1000 actinobacteria strains.</title>
        <authorList>
            <person name="Klenk H.-P."/>
        </authorList>
    </citation>
    <scope>NUCLEOTIDE SEQUENCE [LARGE SCALE GENOMIC DNA]</scope>
    <source>
        <strain evidence="6 7">DSM 18966</strain>
    </source>
</reference>
<evidence type="ECO:0000256" key="1">
    <source>
        <dbReference type="ARBA" id="ARBA00004370"/>
    </source>
</evidence>
<dbReference type="Gene3D" id="3.40.710.10">
    <property type="entry name" value="DD-peptidase/beta-lactamase superfamily"/>
    <property type="match status" value="1"/>
</dbReference>
<dbReference type="RefSeq" id="WP_245862222.1">
    <property type="nucleotide sequence ID" value="NZ_PDJG01000001.1"/>
</dbReference>
<dbReference type="EMBL" id="PDJG01000001">
    <property type="protein sequence ID" value="PFG33468.1"/>
    <property type="molecule type" value="Genomic_DNA"/>
</dbReference>
<evidence type="ECO:0000259" key="5">
    <source>
        <dbReference type="Pfam" id="PF03717"/>
    </source>
</evidence>
<feature type="domain" description="Penicillin-binding protein transpeptidase" evidence="4">
    <location>
        <begin position="266"/>
        <end position="567"/>
    </location>
</feature>
<organism evidence="6 7">
    <name type="scientific">Sanguibacter antarcticus</name>
    <dbReference type="NCBI Taxonomy" id="372484"/>
    <lineage>
        <taxon>Bacteria</taxon>
        <taxon>Bacillati</taxon>
        <taxon>Actinomycetota</taxon>
        <taxon>Actinomycetes</taxon>
        <taxon>Micrococcales</taxon>
        <taxon>Sanguibacteraceae</taxon>
        <taxon>Sanguibacter</taxon>
    </lineage>
</organism>
<dbReference type="SUPFAM" id="SSF56601">
    <property type="entry name" value="beta-lactamase/transpeptidase-like"/>
    <property type="match status" value="1"/>
</dbReference>
<dbReference type="Pfam" id="PF00905">
    <property type="entry name" value="Transpeptidase"/>
    <property type="match status" value="1"/>
</dbReference>
<keyword evidence="7" id="KW-1185">Reference proteome</keyword>
<dbReference type="AlphaFoldDB" id="A0A2A9E3E5"/>
<dbReference type="GO" id="GO:0005886">
    <property type="term" value="C:plasma membrane"/>
    <property type="evidence" value="ECO:0007669"/>
    <property type="project" value="TreeGrafter"/>
</dbReference>
<evidence type="ECO:0000256" key="2">
    <source>
        <dbReference type="ARBA" id="ARBA00007171"/>
    </source>
</evidence>
<evidence type="ECO:0000256" key="3">
    <source>
        <dbReference type="ARBA" id="ARBA00023136"/>
    </source>
</evidence>
<proteinExistence type="inferred from homology"/>
<dbReference type="SUPFAM" id="SSF56519">
    <property type="entry name" value="Penicillin binding protein dimerisation domain"/>
    <property type="match status" value="1"/>
</dbReference>
<keyword evidence="3" id="KW-0472">Membrane</keyword>
<feature type="domain" description="Penicillin-binding protein dimerisation" evidence="5">
    <location>
        <begin position="66"/>
        <end position="224"/>
    </location>
</feature>
<dbReference type="InterPro" id="IPR036138">
    <property type="entry name" value="PBP_dimer_sf"/>
</dbReference>
<sequence length="590" mass="61767">MSSVRAPRKPRSVAKAGDPVRRIQFLSVAVVLVLMLFSGRLVYVQLYAGEALAADAQLMRTNVKEIPAVRGEITDADGVVLATSVTRYDIFVDQEFIANWKHEVDNTLLGGPTEAARLLSPILDIPAPELAAQLNGERKYKIIKKDVAPETWDAVVALNISGVYSTPFAKRSYPAGTTGGNLIGFVGSDSQGKAGLEYSLNDILAGTEGSLTYERGSKGHVIPTGEQSSVPEVPGDDVQLTIKTDLEWLVQSSLNAQVAAMGGTGGFAVVEDIKTGALYALADSGTFDPNSPDGFGGSKAISTIFDPGSTAKTITMAAAIETGIATPTSQYEVEDKYTTANNQTFSDSHDHEKESWTLTGIFAESSNAGTVMVGQDIPKQVRHDYLTKFGFGTATGIELAGEEKGLLAPADAWDGRTEYAVLFGQSVSVTALQATSVFATIANDGVRVTPHLVAGTTSPEGEFTPSVQPAGVQAVNADTAAQVLKMLESAVVDGTGGNAVIDGYRVAGKTGTAQTPDENGELNNILASFIGVAPVDDPRLAVGVFIENPKVSIFGGDAAAPVFAEVMSAGLQQLGVEPTGSVPDLYPTTW</sequence>
<name>A0A2A9E3E5_9MICO</name>
<dbReference type="Gene3D" id="3.90.1310.10">
    <property type="entry name" value="Penicillin-binding protein 2a (Domain 2)"/>
    <property type="match status" value="1"/>
</dbReference>
<dbReference type="InterPro" id="IPR050515">
    <property type="entry name" value="Beta-lactam/transpept"/>
</dbReference>
<evidence type="ECO:0000259" key="4">
    <source>
        <dbReference type="Pfam" id="PF00905"/>
    </source>
</evidence>
<accession>A0A2A9E3E5</accession>
<dbReference type="GO" id="GO:0071555">
    <property type="term" value="P:cell wall organization"/>
    <property type="evidence" value="ECO:0007669"/>
    <property type="project" value="TreeGrafter"/>
</dbReference>
<comment type="subcellular location">
    <subcellularLocation>
        <location evidence="1">Membrane</location>
    </subcellularLocation>
</comment>
<dbReference type="Gene3D" id="3.30.450.330">
    <property type="match status" value="1"/>
</dbReference>
<comment type="caution">
    <text evidence="6">The sequence shown here is derived from an EMBL/GenBank/DDBJ whole genome shotgun (WGS) entry which is preliminary data.</text>
</comment>
<dbReference type="InterPro" id="IPR012338">
    <property type="entry name" value="Beta-lactam/transpept-like"/>
</dbReference>
<evidence type="ECO:0000313" key="6">
    <source>
        <dbReference type="EMBL" id="PFG33468.1"/>
    </source>
</evidence>
<protein>
    <submittedName>
        <fullName evidence="6">Peptidoglycan synthetase FtsI</fullName>
    </submittedName>
</protein>
<dbReference type="PANTHER" id="PTHR30627:SF1">
    <property type="entry name" value="PEPTIDOGLYCAN D,D-TRANSPEPTIDASE FTSI"/>
    <property type="match status" value="1"/>
</dbReference>
<dbReference type="PANTHER" id="PTHR30627">
    <property type="entry name" value="PEPTIDOGLYCAN D,D-TRANSPEPTIDASE"/>
    <property type="match status" value="1"/>
</dbReference>
<dbReference type="GO" id="GO:0008658">
    <property type="term" value="F:penicillin binding"/>
    <property type="evidence" value="ECO:0007669"/>
    <property type="project" value="InterPro"/>
</dbReference>
<dbReference type="InterPro" id="IPR005311">
    <property type="entry name" value="PBP_dimer"/>
</dbReference>
<evidence type="ECO:0000313" key="7">
    <source>
        <dbReference type="Proteomes" id="UP000225548"/>
    </source>
</evidence>
<comment type="similarity">
    <text evidence="2">Belongs to the transpeptidase family.</text>
</comment>